<keyword evidence="3" id="KW-0238">DNA-binding</keyword>
<proteinExistence type="predicted"/>
<dbReference type="Proteomes" id="UP000184050">
    <property type="component" value="Unassembled WGS sequence"/>
</dbReference>
<reference evidence="3 4" key="1">
    <citation type="submission" date="2016-11" db="EMBL/GenBank/DDBJ databases">
        <authorList>
            <person name="Jaros S."/>
            <person name="Januszkiewicz K."/>
            <person name="Wedrychowicz H."/>
        </authorList>
    </citation>
    <scope>NUCLEOTIDE SEQUENCE [LARGE SCALE GENOMIC DNA]</scope>
    <source>
        <strain evidence="3 4">DSM 27063</strain>
    </source>
</reference>
<dbReference type="GO" id="GO:0003677">
    <property type="term" value="F:DNA binding"/>
    <property type="evidence" value="ECO:0007669"/>
    <property type="project" value="UniProtKB-KW"/>
</dbReference>
<keyword evidence="4" id="KW-1185">Reference proteome</keyword>
<dbReference type="PANTHER" id="PTHR34580">
    <property type="match status" value="1"/>
</dbReference>
<accession>A0A1M6LJT8</accession>
<dbReference type="InterPro" id="IPR013196">
    <property type="entry name" value="HTH_11"/>
</dbReference>
<dbReference type="InterPro" id="IPR036390">
    <property type="entry name" value="WH_DNA-bd_sf"/>
</dbReference>
<dbReference type="Pfam" id="PF08279">
    <property type="entry name" value="HTH_11"/>
    <property type="match status" value="1"/>
</dbReference>
<evidence type="ECO:0000313" key="3">
    <source>
        <dbReference type="EMBL" id="SHJ71420.1"/>
    </source>
</evidence>
<dbReference type="PIRSF" id="PIRSF016838">
    <property type="entry name" value="PafC"/>
    <property type="match status" value="1"/>
</dbReference>
<name>A0A1M6LJT8_9BACT</name>
<dbReference type="EMBL" id="FQZE01000027">
    <property type="protein sequence ID" value="SHJ71420.1"/>
    <property type="molecule type" value="Genomic_DNA"/>
</dbReference>
<dbReference type="InterPro" id="IPR036388">
    <property type="entry name" value="WH-like_DNA-bd_sf"/>
</dbReference>
<feature type="domain" description="WCX" evidence="2">
    <location>
        <begin position="223"/>
        <end position="299"/>
    </location>
</feature>
<dbReference type="InterPro" id="IPR051534">
    <property type="entry name" value="CBASS_pafABC_assoc_protein"/>
</dbReference>
<dbReference type="PROSITE" id="PS52050">
    <property type="entry name" value="WYL"/>
    <property type="match status" value="1"/>
</dbReference>
<dbReference type="RefSeq" id="WP_073171657.1">
    <property type="nucleotide sequence ID" value="NZ_FQZE01000027.1"/>
</dbReference>
<feature type="domain" description="Helix-turn-helix type 11" evidence="1">
    <location>
        <begin position="9"/>
        <end position="53"/>
    </location>
</feature>
<dbReference type="AlphaFoldDB" id="A0A1M6LJT8"/>
<dbReference type="InterPro" id="IPR028349">
    <property type="entry name" value="PafC-like"/>
</dbReference>
<dbReference type="PANTHER" id="PTHR34580:SF9">
    <property type="entry name" value="SLL5097 PROTEIN"/>
    <property type="match status" value="1"/>
</dbReference>
<dbReference type="InterPro" id="IPR057727">
    <property type="entry name" value="WCX_dom"/>
</dbReference>
<sequence>MNDQPKLHQLLEMLLFLSSGLRYKIDEIAERFDITTRTVHRYIKTFRDAGFVIPRPTDGYYFIDKNSPYFREISELVHFSREEAVILQKAIHSIDNENLLKQNLVNKLYALYDFDRVANTIVKKEYSENIHQLIQAIRLKNQVILKEYLSANSNEARDRLVEPFDFTTNYVATWAYDVHDRCCKTFKNTRIKSVHILPNLWENEISHKKLPIDVFRISSDRQTEVTLELSIRACELLKEEYPLAEEYIQQLNDKEYQFAAPVCGFEGVARFVMGLYDEIEVIGPGELKKFLKNKAEKILTDTG</sequence>
<dbReference type="OrthoDB" id="1315521at2"/>
<dbReference type="Gene3D" id="1.10.10.10">
    <property type="entry name" value="Winged helix-like DNA-binding domain superfamily/Winged helix DNA-binding domain"/>
    <property type="match status" value="1"/>
</dbReference>
<dbReference type="Pfam" id="PF25583">
    <property type="entry name" value="WCX"/>
    <property type="match status" value="1"/>
</dbReference>
<evidence type="ECO:0000259" key="2">
    <source>
        <dbReference type="Pfam" id="PF25583"/>
    </source>
</evidence>
<gene>
    <name evidence="3" type="ORF">SAMN05444280_12716</name>
</gene>
<evidence type="ECO:0000259" key="1">
    <source>
        <dbReference type="Pfam" id="PF08279"/>
    </source>
</evidence>
<dbReference type="SUPFAM" id="SSF46785">
    <property type="entry name" value="Winged helix' DNA-binding domain"/>
    <property type="match status" value="1"/>
</dbReference>
<evidence type="ECO:0000313" key="4">
    <source>
        <dbReference type="Proteomes" id="UP000184050"/>
    </source>
</evidence>
<dbReference type="STRING" id="1168035.SAMN05444280_12716"/>
<protein>
    <submittedName>
        <fullName evidence="3">Predicted DNA-binding transcriptional regulator YafY, contains an HTH and WYL domains</fullName>
    </submittedName>
</protein>
<organism evidence="3 4">
    <name type="scientific">Tangfeifania diversioriginum</name>
    <dbReference type="NCBI Taxonomy" id="1168035"/>
    <lineage>
        <taxon>Bacteria</taxon>
        <taxon>Pseudomonadati</taxon>
        <taxon>Bacteroidota</taxon>
        <taxon>Bacteroidia</taxon>
        <taxon>Marinilabiliales</taxon>
        <taxon>Prolixibacteraceae</taxon>
        <taxon>Tangfeifania</taxon>
    </lineage>
</organism>